<name>A0A7X1E5N7_9BACT</name>
<dbReference type="PANTHER" id="PTHR45953">
    <property type="entry name" value="IDURONATE 2-SULFATASE"/>
    <property type="match status" value="1"/>
</dbReference>
<keyword evidence="5" id="KW-1185">Reference proteome</keyword>
<dbReference type="EMBL" id="JACHVA010000124">
    <property type="protein sequence ID" value="MBC2603243.1"/>
    <property type="molecule type" value="Genomic_DNA"/>
</dbReference>
<dbReference type="SUPFAM" id="SSF53649">
    <property type="entry name" value="Alkaline phosphatase-like"/>
    <property type="match status" value="1"/>
</dbReference>
<keyword evidence="1" id="KW-0479">Metal-binding</keyword>
<gene>
    <name evidence="4" type="ORF">H5P30_15785</name>
</gene>
<reference evidence="4 5" key="1">
    <citation type="submission" date="2020-07" db="EMBL/GenBank/DDBJ databases">
        <authorList>
            <person name="Feng X."/>
        </authorList>
    </citation>
    <scope>NUCLEOTIDE SEQUENCE [LARGE SCALE GENOMIC DNA]</scope>
    <source>
        <strain evidence="4 5">JCM14086</strain>
    </source>
</reference>
<dbReference type="GO" id="GO:0005737">
    <property type="term" value="C:cytoplasm"/>
    <property type="evidence" value="ECO:0007669"/>
    <property type="project" value="TreeGrafter"/>
</dbReference>
<evidence type="ECO:0000313" key="5">
    <source>
        <dbReference type="Proteomes" id="UP000525652"/>
    </source>
</evidence>
<comment type="caution">
    <text evidence="4">The sequence shown here is derived from an EMBL/GenBank/DDBJ whole genome shotgun (WGS) entry which is preliminary data.</text>
</comment>
<evidence type="ECO:0000259" key="3">
    <source>
        <dbReference type="Pfam" id="PF00884"/>
    </source>
</evidence>
<evidence type="ECO:0000256" key="2">
    <source>
        <dbReference type="ARBA" id="ARBA00022801"/>
    </source>
</evidence>
<proteinExistence type="predicted"/>
<dbReference type="GO" id="GO:0008484">
    <property type="term" value="F:sulfuric ester hydrolase activity"/>
    <property type="evidence" value="ECO:0007669"/>
    <property type="project" value="TreeGrafter"/>
</dbReference>
<protein>
    <submittedName>
        <fullName evidence="4">Sulfatase-like hydrolase/transferase</fullName>
    </submittedName>
</protein>
<dbReference type="GO" id="GO:0016740">
    <property type="term" value="F:transferase activity"/>
    <property type="evidence" value="ECO:0007669"/>
    <property type="project" value="UniProtKB-KW"/>
</dbReference>
<dbReference type="InterPro" id="IPR017850">
    <property type="entry name" value="Alkaline_phosphatase_core_sf"/>
</dbReference>
<accession>A0A7X1E5N7</accession>
<dbReference type="RefSeq" id="WP_185693875.1">
    <property type="nucleotide sequence ID" value="NZ_JACHVA010000124.1"/>
</dbReference>
<keyword evidence="2 4" id="KW-0378">Hydrolase</keyword>
<sequence length="505" mass="57152">MNVLHILSDQHQAACMGHAGHPQAITPHLDRLASQGVSFSSAYTQNPICTPSRVSMLSGQYCHNHGYYGLGGPRPERLPNYLGHFRRHGYRTAGIGKLHLPDQPHNWVVDDVDLLAECYESASNNKSGANSYRSPYFEYLEALGLREQEDSIRLPEFPGKQQHEARPSLLPYKHSVEGWCVQTARRFISDSGDQPWCVQVSLPRPHQCYTPDQEFWDRYPEDLDLPVGLHQDAAHRPPHFQKMVERYRNGHGLLKPDDFESWARRVWRGYLACVTQVDHAVGELMDFLETHGLTENTIVVYGSDHGAYSGTFGVPEKAPGICSEKVCRVPMVWRVPGISPSEHRCDLLAENIDFAPTFTTLCGLPPMETSDGCDLSALLRGENNPVREVAVTENVWSKSLRYKNWRYVHYQPETFGGKEAGELYDLEADPGETRNLYFEADYAPVLHQCRRLLLEWLIRTTRATTIWPATGSKEQPLAYATADDGKESNAHGAVLRARNRQLNYL</sequence>
<feature type="domain" description="Sulfatase N-terminal" evidence="3">
    <location>
        <begin position="2"/>
        <end position="363"/>
    </location>
</feature>
<evidence type="ECO:0000256" key="1">
    <source>
        <dbReference type="ARBA" id="ARBA00022723"/>
    </source>
</evidence>
<dbReference type="GO" id="GO:0046872">
    <property type="term" value="F:metal ion binding"/>
    <property type="evidence" value="ECO:0007669"/>
    <property type="project" value="UniProtKB-KW"/>
</dbReference>
<dbReference type="PANTHER" id="PTHR45953:SF1">
    <property type="entry name" value="IDURONATE 2-SULFATASE"/>
    <property type="match status" value="1"/>
</dbReference>
<dbReference type="InterPro" id="IPR000917">
    <property type="entry name" value="Sulfatase_N"/>
</dbReference>
<dbReference type="AlphaFoldDB" id="A0A7X1E5N7"/>
<evidence type="ECO:0000313" key="4">
    <source>
        <dbReference type="EMBL" id="MBC2603243.1"/>
    </source>
</evidence>
<dbReference type="Pfam" id="PF00884">
    <property type="entry name" value="Sulfatase"/>
    <property type="match status" value="1"/>
</dbReference>
<dbReference type="Gene3D" id="3.40.720.10">
    <property type="entry name" value="Alkaline Phosphatase, subunit A"/>
    <property type="match status" value="1"/>
</dbReference>
<keyword evidence="4" id="KW-0808">Transferase</keyword>
<organism evidence="4 5">
    <name type="scientific">Puniceicoccus vermicola</name>
    <dbReference type="NCBI Taxonomy" id="388746"/>
    <lineage>
        <taxon>Bacteria</taxon>
        <taxon>Pseudomonadati</taxon>
        <taxon>Verrucomicrobiota</taxon>
        <taxon>Opitutia</taxon>
        <taxon>Puniceicoccales</taxon>
        <taxon>Puniceicoccaceae</taxon>
        <taxon>Puniceicoccus</taxon>
    </lineage>
</organism>
<dbReference type="Proteomes" id="UP000525652">
    <property type="component" value="Unassembled WGS sequence"/>
</dbReference>